<dbReference type="STRING" id="497964.CfE428DRAFT_0428"/>
<evidence type="ECO:0000313" key="1">
    <source>
        <dbReference type="EMBL" id="EDY22303.1"/>
    </source>
</evidence>
<dbReference type="SUPFAM" id="SSF52833">
    <property type="entry name" value="Thioredoxin-like"/>
    <property type="match status" value="1"/>
</dbReference>
<dbReference type="Pfam" id="PF01257">
    <property type="entry name" value="2Fe-2S_thioredx"/>
    <property type="match status" value="1"/>
</dbReference>
<accession>B4CUR5</accession>
<sequence>MSSHPAIPFELRGRFCGFIRTLLGKRRMVLRVDKEEHFLKVEKELRHRLKTALAPGAEVLVLGHERAGDRKRVIDEVKLVTADGLVACAVCPIRVCNKKNCWRNGGKELWDALEDTLARQGLTGTIPLEGAHCLDHCKRGPNAEWRGHDFHHCTPRDAERIVGKATES</sequence>
<reference evidence="1 2" key="1">
    <citation type="journal article" date="2011" name="J. Bacteriol.">
        <title>Genome sequence of Chthoniobacter flavus Ellin428, an aerobic heterotrophic soil bacterium.</title>
        <authorList>
            <person name="Kant R."/>
            <person name="van Passel M.W."/>
            <person name="Palva A."/>
            <person name="Lucas S."/>
            <person name="Lapidus A."/>
            <person name="Glavina Del Rio T."/>
            <person name="Dalin E."/>
            <person name="Tice H."/>
            <person name="Bruce D."/>
            <person name="Goodwin L."/>
            <person name="Pitluck S."/>
            <person name="Larimer F.W."/>
            <person name="Land M.L."/>
            <person name="Hauser L."/>
            <person name="Sangwan P."/>
            <person name="de Vos W.M."/>
            <person name="Janssen P.H."/>
            <person name="Smidt H."/>
        </authorList>
    </citation>
    <scope>NUCLEOTIDE SEQUENCE [LARGE SCALE GENOMIC DNA]</scope>
    <source>
        <strain evidence="1 2">Ellin428</strain>
    </source>
</reference>
<comment type="caution">
    <text evidence="1">The sequence shown here is derived from an EMBL/GenBank/DDBJ whole genome shotgun (WGS) entry which is preliminary data.</text>
</comment>
<name>B4CUR5_9BACT</name>
<organism evidence="1 2">
    <name type="scientific">Chthoniobacter flavus Ellin428</name>
    <dbReference type="NCBI Taxonomy" id="497964"/>
    <lineage>
        <taxon>Bacteria</taxon>
        <taxon>Pseudomonadati</taxon>
        <taxon>Verrucomicrobiota</taxon>
        <taxon>Spartobacteria</taxon>
        <taxon>Chthoniobacterales</taxon>
        <taxon>Chthoniobacteraceae</taxon>
        <taxon>Chthoniobacter</taxon>
    </lineage>
</organism>
<dbReference type="eggNOG" id="COG3411">
    <property type="taxonomic scope" value="Bacteria"/>
</dbReference>
<dbReference type="EMBL" id="ABVL01000001">
    <property type="protein sequence ID" value="EDY22303.1"/>
    <property type="molecule type" value="Genomic_DNA"/>
</dbReference>
<dbReference type="RefSeq" id="WP_006977755.1">
    <property type="nucleotide sequence ID" value="NZ_ABVL01000001.1"/>
</dbReference>
<evidence type="ECO:0000313" key="2">
    <source>
        <dbReference type="Proteomes" id="UP000005824"/>
    </source>
</evidence>
<keyword evidence="2" id="KW-1185">Reference proteome</keyword>
<dbReference type="Proteomes" id="UP000005824">
    <property type="component" value="Unassembled WGS sequence"/>
</dbReference>
<gene>
    <name evidence="1" type="ORF">CfE428DRAFT_0428</name>
</gene>
<dbReference type="InterPro" id="IPR036249">
    <property type="entry name" value="Thioredoxin-like_sf"/>
</dbReference>
<protein>
    <submittedName>
        <fullName evidence="1">Putative iron-sulfur cluster-binding protein</fullName>
    </submittedName>
</protein>
<dbReference type="Gene3D" id="3.40.30.10">
    <property type="entry name" value="Glutaredoxin"/>
    <property type="match status" value="1"/>
</dbReference>
<dbReference type="AlphaFoldDB" id="B4CUR5"/>
<dbReference type="InParanoid" id="B4CUR5"/>
<dbReference type="CDD" id="cd02980">
    <property type="entry name" value="TRX_Fd_family"/>
    <property type="match status" value="1"/>
</dbReference>
<proteinExistence type="predicted"/>